<dbReference type="Proteomes" id="UP000245166">
    <property type="component" value="Unassembled WGS sequence"/>
</dbReference>
<keyword evidence="6 7" id="KW-0472">Membrane</keyword>
<feature type="transmembrane region" description="Helical" evidence="7">
    <location>
        <begin position="188"/>
        <end position="212"/>
    </location>
</feature>
<gene>
    <name evidence="9" type="ORF">C8046_00310</name>
</gene>
<evidence type="ECO:0000256" key="4">
    <source>
        <dbReference type="ARBA" id="ARBA00022692"/>
    </source>
</evidence>
<feature type="transmembrane region" description="Helical" evidence="7">
    <location>
        <begin position="163"/>
        <end position="181"/>
    </location>
</feature>
<dbReference type="Gene3D" id="1.20.1640.10">
    <property type="entry name" value="Multidrug efflux transporter AcrB transmembrane domain"/>
    <property type="match status" value="2"/>
</dbReference>
<dbReference type="InterPro" id="IPR050545">
    <property type="entry name" value="Mycobact_MmpL"/>
</dbReference>
<comment type="subcellular location">
    <subcellularLocation>
        <location evidence="1">Cell membrane</location>
        <topology evidence="1">Multi-pass membrane protein</topology>
    </subcellularLocation>
</comment>
<dbReference type="OrthoDB" id="2365435at2"/>
<dbReference type="InterPro" id="IPR000731">
    <property type="entry name" value="SSD"/>
</dbReference>
<feature type="transmembrane region" description="Helical" evidence="7">
    <location>
        <begin position="12"/>
        <end position="32"/>
    </location>
</feature>
<sequence length="676" mass="69933">MSTRRMPRPVIWVFAILPLILGVLMIAVVGGGERPRLATDQLPAGYDSTLATELAAELPDDAGSTAVVVFSAVGTDALAPEALGEIGTLLTDISGAEPVLVPSEDGTAALGILALEATSASEVADAVVDLREQLDQGVPDGVTAQVTGPAGIEADLASVFDGANFRLLAATALVVAVLLIVTYRSPVLWIIPLTVVGIADQTAAALATRVLAAVDIAWNESTTGILSVLVFGAGTNYALLLISRYRDELRTTDDRFAAMGHALKRTLEPVLCSAGTVVVGLLTLLLSLVPTTRGLGLACAVGIVVAAFFVLVCLPACLVLFGRWVFWPKVPRVGDALASETRSVWRRIGDGVARRPIVVGSGVVVVLALLAVGNTQLRLGLDTADQFLVKPEAIAAAERISESFPAGTSNPTLVATRADAAQVQQAIEGVDGVASVAPAGTGEGVTQLQVVLDAAEGSDDADAAVLALRDALGEFDETYVGGPEAQRLDATDAAARDRGLIIPLILGLVLVALGALLRSVVAPILLVLTVVGTYFASLGASWWIFTGVLGFNALDEGVPLLAFLFLVALGVDYNIFLVTRAREESLEHGPREGMLRALGATGGVITSAGILLAAVFAVLGVLPLVVLAQLGVIVCLGVLLDTLVVRTMLVPSLALVLGDKFWWPRRLGSGRHASAI</sequence>
<name>A0A2U1ZR18_9MICO</name>
<dbReference type="PANTHER" id="PTHR33406">
    <property type="entry name" value="MEMBRANE PROTEIN MJ1562-RELATED"/>
    <property type="match status" value="1"/>
</dbReference>
<accession>A0A2U1ZR18</accession>
<proteinExistence type="inferred from homology"/>
<feature type="transmembrane region" description="Helical" evidence="7">
    <location>
        <begin position="557"/>
        <end position="576"/>
    </location>
</feature>
<protein>
    <recommendedName>
        <fullName evidence="8">SSD domain-containing protein</fullName>
    </recommendedName>
</protein>
<evidence type="ECO:0000256" key="3">
    <source>
        <dbReference type="ARBA" id="ARBA00022475"/>
    </source>
</evidence>
<feature type="transmembrane region" description="Helical" evidence="7">
    <location>
        <begin position="266"/>
        <end position="289"/>
    </location>
</feature>
<feature type="transmembrane region" description="Helical" evidence="7">
    <location>
        <begin position="628"/>
        <end position="657"/>
    </location>
</feature>
<evidence type="ECO:0000313" key="9">
    <source>
        <dbReference type="EMBL" id="PWD49393.1"/>
    </source>
</evidence>
<evidence type="ECO:0000256" key="5">
    <source>
        <dbReference type="ARBA" id="ARBA00022989"/>
    </source>
</evidence>
<organism evidence="9 10">
    <name type="scientific">Serinibacter arcticus</name>
    <dbReference type="NCBI Taxonomy" id="1655435"/>
    <lineage>
        <taxon>Bacteria</taxon>
        <taxon>Bacillati</taxon>
        <taxon>Actinomycetota</taxon>
        <taxon>Actinomycetes</taxon>
        <taxon>Micrococcales</taxon>
        <taxon>Beutenbergiaceae</taxon>
        <taxon>Serinibacter</taxon>
    </lineage>
</organism>
<evidence type="ECO:0000256" key="6">
    <source>
        <dbReference type="ARBA" id="ARBA00023136"/>
    </source>
</evidence>
<comment type="similarity">
    <text evidence="2">Belongs to the resistance-nodulation-cell division (RND) (TC 2.A.6) family. MmpL subfamily.</text>
</comment>
<evidence type="ECO:0000256" key="7">
    <source>
        <dbReference type="SAM" id="Phobius"/>
    </source>
</evidence>
<evidence type="ECO:0000256" key="2">
    <source>
        <dbReference type="ARBA" id="ARBA00010157"/>
    </source>
</evidence>
<feature type="transmembrane region" description="Helical" evidence="7">
    <location>
        <begin position="224"/>
        <end position="245"/>
    </location>
</feature>
<keyword evidence="10" id="KW-1185">Reference proteome</keyword>
<keyword evidence="4 7" id="KW-0812">Transmembrane</keyword>
<feature type="transmembrane region" description="Helical" evidence="7">
    <location>
        <begin position="597"/>
        <end position="622"/>
    </location>
</feature>
<dbReference type="PROSITE" id="PS50156">
    <property type="entry name" value="SSD"/>
    <property type="match status" value="2"/>
</dbReference>
<dbReference type="EMBL" id="PYHR01000002">
    <property type="protein sequence ID" value="PWD49393.1"/>
    <property type="molecule type" value="Genomic_DNA"/>
</dbReference>
<dbReference type="AlphaFoldDB" id="A0A2U1ZR18"/>
<dbReference type="PANTHER" id="PTHR33406:SF6">
    <property type="entry name" value="MEMBRANE PROTEIN YDGH-RELATED"/>
    <property type="match status" value="1"/>
</dbReference>
<evidence type="ECO:0000313" key="10">
    <source>
        <dbReference type="Proteomes" id="UP000245166"/>
    </source>
</evidence>
<keyword evidence="3" id="KW-1003">Cell membrane</keyword>
<feature type="transmembrane region" description="Helical" evidence="7">
    <location>
        <begin position="500"/>
        <end position="517"/>
    </location>
</feature>
<feature type="domain" description="SSD" evidence="8">
    <location>
        <begin position="527"/>
        <end position="655"/>
    </location>
</feature>
<reference evidence="9 10" key="1">
    <citation type="submission" date="2018-03" db="EMBL/GenBank/DDBJ databases">
        <title>Genome assembly of novel Miniimonas species PCH200.</title>
        <authorList>
            <person name="Thakur V."/>
            <person name="Kumar V."/>
            <person name="Singh D."/>
        </authorList>
    </citation>
    <scope>NUCLEOTIDE SEQUENCE [LARGE SCALE GENOMIC DNA]</scope>
    <source>
        <strain evidence="9 10">PCH200</strain>
    </source>
</reference>
<comment type="caution">
    <text evidence="9">The sequence shown here is derived from an EMBL/GenBank/DDBJ whole genome shotgun (WGS) entry which is preliminary data.</text>
</comment>
<evidence type="ECO:0000256" key="1">
    <source>
        <dbReference type="ARBA" id="ARBA00004651"/>
    </source>
</evidence>
<feature type="transmembrane region" description="Helical" evidence="7">
    <location>
        <begin position="524"/>
        <end position="545"/>
    </location>
</feature>
<dbReference type="InterPro" id="IPR004869">
    <property type="entry name" value="MMPL_dom"/>
</dbReference>
<dbReference type="SUPFAM" id="SSF82866">
    <property type="entry name" value="Multidrug efflux transporter AcrB transmembrane domain"/>
    <property type="match status" value="2"/>
</dbReference>
<evidence type="ECO:0000259" key="8">
    <source>
        <dbReference type="PROSITE" id="PS50156"/>
    </source>
</evidence>
<keyword evidence="5 7" id="KW-1133">Transmembrane helix</keyword>
<feature type="transmembrane region" description="Helical" evidence="7">
    <location>
        <begin position="295"/>
        <end position="322"/>
    </location>
</feature>
<dbReference type="GO" id="GO:0005886">
    <property type="term" value="C:plasma membrane"/>
    <property type="evidence" value="ECO:0007669"/>
    <property type="project" value="UniProtKB-SubCell"/>
</dbReference>
<feature type="domain" description="SSD" evidence="8">
    <location>
        <begin position="202"/>
        <end position="320"/>
    </location>
</feature>
<feature type="transmembrane region" description="Helical" evidence="7">
    <location>
        <begin position="352"/>
        <end position="372"/>
    </location>
</feature>
<dbReference type="Pfam" id="PF03176">
    <property type="entry name" value="MMPL"/>
    <property type="match status" value="2"/>
</dbReference>